<sequence>MAPAKGAVNTADLSFTVAQDLSLHPLEPRATRVCLPSYRRQLRYKCSYPVRNPRMPLRHTFRFDKDKVAREFSNAKHDSFKRQIWVIGKMIKDAMENGVTAGGDGAAPVKDEVKGRERKAEEVGGASEKKKKKKKKKGREVEAEKVTVKSEGECEDGEEEMV</sequence>
<dbReference type="OrthoDB" id="3649942at2759"/>
<protein>
    <submittedName>
        <fullName evidence="2">Uncharacterized protein</fullName>
    </submittedName>
</protein>
<feature type="compositionally biased region" description="Acidic residues" evidence="1">
    <location>
        <begin position="153"/>
        <end position="162"/>
    </location>
</feature>
<proteinExistence type="predicted"/>
<evidence type="ECO:0000256" key="1">
    <source>
        <dbReference type="SAM" id="MobiDB-lite"/>
    </source>
</evidence>
<reference evidence="2 3" key="2">
    <citation type="journal article" date="2012" name="PLoS Pathog.">
        <title>Diverse lifestyles and strategies of plant pathogenesis encoded in the genomes of eighteen Dothideomycetes fungi.</title>
        <authorList>
            <person name="Ohm R.A."/>
            <person name="Feau N."/>
            <person name="Henrissat B."/>
            <person name="Schoch C.L."/>
            <person name="Horwitz B.A."/>
            <person name="Barry K.W."/>
            <person name="Condon B.J."/>
            <person name="Copeland A.C."/>
            <person name="Dhillon B."/>
            <person name="Glaser F."/>
            <person name="Hesse C.N."/>
            <person name="Kosti I."/>
            <person name="LaButti K."/>
            <person name="Lindquist E.A."/>
            <person name="Lucas S."/>
            <person name="Salamov A.A."/>
            <person name="Bradshaw R.E."/>
            <person name="Ciuffetti L."/>
            <person name="Hamelin R.C."/>
            <person name="Kema G.H.J."/>
            <person name="Lawrence C."/>
            <person name="Scott J.A."/>
            <person name="Spatafora J.W."/>
            <person name="Turgeon B.G."/>
            <person name="de Wit P.J.G.M."/>
            <person name="Zhong S."/>
            <person name="Goodwin S.B."/>
            <person name="Grigoriev I.V."/>
        </authorList>
    </citation>
    <scope>NUCLEOTIDE SEQUENCE [LARGE SCALE GENOMIC DNA]</scope>
    <source>
        <strain evidence="3">NZE10 / CBS 128990</strain>
    </source>
</reference>
<keyword evidence="3" id="KW-1185">Reference proteome</keyword>
<dbReference type="Proteomes" id="UP000016933">
    <property type="component" value="Unassembled WGS sequence"/>
</dbReference>
<dbReference type="HOGENOM" id="CLU_1635348_0_0_1"/>
<organism evidence="2 3">
    <name type="scientific">Dothistroma septosporum (strain NZE10 / CBS 128990)</name>
    <name type="common">Red band needle blight fungus</name>
    <name type="synonym">Mycosphaerella pini</name>
    <dbReference type="NCBI Taxonomy" id="675120"/>
    <lineage>
        <taxon>Eukaryota</taxon>
        <taxon>Fungi</taxon>
        <taxon>Dikarya</taxon>
        <taxon>Ascomycota</taxon>
        <taxon>Pezizomycotina</taxon>
        <taxon>Dothideomycetes</taxon>
        <taxon>Dothideomycetidae</taxon>
        <taxon>Mycosphaerellales</taxon>
        <taxon>Mycosphaerellaceae</taxon>
        <taxon>Dothistroma</taxon>
    </lineage>
</organism>
<evidence type="ECO:0000313" key="2">
    <source>
        <dbReference type="EMBL" id="EME44051.1"/>
    </source>
</evidence>
<dbReference type="eggNOG" id="ENOG502TADU">
    <property type="taxonomic scope" value="Eukaryota"/>
</dbReference>
<feature type="region of interest" description="Disordered" evidence="1">
    <location>
        <begin position="97"/>
        <end position="162"/>
    </location>
</feature>
<dbReference type="AlphaFoldDB" id="N1PL33"/>
<reference evidence="3" key="1">
    <citation type="journal article" date="2012" name="PLoS Genet.">
        <title>The genomes of the fungal plant pathogens Cladosporium fulvum and Dothistroma septosporum reveal adaptation to different hosts and lifestyles but also signatures of common ancestry.</title>
        <authorList>
            <person name="de Wit P.J.G.M."/>
            <person name="van der Burgt A."/>
            <person name="Oekmen B."/>
            <person name="Stergiopoulos I."/>
            <person name="Abd-Elsalam K.A."/>
            <person name="Aerts A.L."/>
            <person name="Bahkali A.H."/>
            <person name="Beenen H.G."/>
            <person name="Chettri P."/>
            <person name="Cox M.P."/>
            <person name="Datema E."/>
            <person name="de Vries R.P."/>
            <person name="Dhillon B."/>
            <person name="Ganley A.R."/>
            <person name="Griffiths S.A."/>
            <person name="Guo Y."/>
            <person name="Hamelin R.C."/>
            <person name="Henrissat B."/>
            <person name="Kabir M.S."/>
            <person name="Jashni M.K."/>
            <person name="Kema G."/>
            <person name="Klaubauf S."/>
            <person name="Lapidus A."/>
            <person name="Levasseur A."/>
            <person name="Lindquist E."/>
            <person name="Mehrabi R."/>
            <person name="Ohm R.A."/>
            <person name="Owen T.J."/>
            <person name="Salamov A."/>
            <person name="Schwelm A."/>
            <person name="Schijlen E."/>
            <person name="Sun H."/>
            <person name="van den Burg H.A."/>
            <person name="van Ham R.C.H.J."/>
            <person name="Zhang S."/>
            <person name="Goodwin S.B."/>
            <person name="Grigoriev I.V."/>
            <person name="Collemare J."/>
            <person name="Bradshaw R.E."/>
        </authorList>
    </citation>
    <scope>NUCLEOTIDE SEQUENCE [LARGE SCALE GENOMIC DNA]</scope>
    <source>
        <strain evidence="3">NZE10 / CBS 128990</strain>
    </source>
</reference>
<accession>N1PL33</accession>
<name>N1PL33_DOTSN</name>
<feature type="compositionally biased region" description="Basic and acidic residues" evidence="1">
    <location>
        <begin position="109"/>
        <end position="122"/>
    </location>
</feature>
<gene>
    <name evidence="2" type="ORF">DOTSEDRAFT_24149</name>
</gene>
<feature type="compositionally biased region" description="Basic and acidic residues" evidence="1">
    <location>
        <begin position="139"/>
        <end position="152"/>
    </location>
</feature>
<dbReference type="OMA" id="CAFLATE"/>
<feature type="compositionally biased region" description="Basic residues" evidence="1">
    <location>
        <begin position="129"/>
        <end position="138"/>
    </location>
</feature>
<evidence type="ECO:0000313" key="3">
    <source>
        <dbReference type="Proteomes" id="UP000016933"/>
    </source>
</evidence>
<dbReference type="EMBL" id="KB446539">
    <property type="protein sequence ID" value="EME44051.1"/>
    <property type="molecule type" value="Genomic_DNA"/>
</dbReference>